<keyword evidence="2" id="KW-0813">Transport</keyword>
<dbReference type="InterPro" id="IPR010290">
    <property type="entry name" value="TM_effector"/>
</dbReference>
<feature type="transmembrane region" description="Helical" evidence="7">
    <location>
        <begin position="286"/>
        <end position="303"/>
    </location>
</feature>
<feature type="transmembrane region" description="Helical" evidence="7">
    <location>
        <begin position="368"/>
        <end position="391"/>
    </location>
</feature>
<evidence type="ECO:0000313" key="10">
    <source>
        <dbReference type="Proteomes" id="UP000623681"/>
    </source>
</evidence>
<dbReference type="SUPFAM" id="SSF103473">
    <property type="entry name" value="MFS general substrate transporter"/>
    <property type="match status" value="1"/>
</dbReference>
<dbReference type="RefSeq" id="WP_202766100.1">
    <property type="nucleotide sequence ID" value="NZ_JAESWA010000015.1"/>
</dbReference>
<evidence type="ECO:0000256" key="1">
    <source>
        <dbReference type="ARBA" id="ARBA00004651"/>
    </source>
</evidence>
<feature type="transmembrane region" description="Helical" evidence="7">
    <location>
        <begin position="220"/>
        <end position="244"/>
    </location>
</feature>
<feature type="transmembrane region" description="Helical" evidence="7">
    <location>
        <begin position="250"/>
        <end position="274"/>
    </location>
</feature>
<dbReference type="InterPro" id="IPR036259">
    <property type="entry name" value="MFS_trans_sf"/>
</dbReference>
<proteinExistence type="predicted"/>
<feature type="transmembrane region" description="Helical" evidence="7">
    <location>
        <begin position="143"/>
        <end position="166"/>
    </location>
</feature>
<comment type="caution">
    <text evidence="9">The sequence shown here is derived from an EMBL/GenBank/DDBJ whole genome shotgun (WGS) entry which is preliminary data.</text>
</comment>
<evidence type="ECO:0000256" key="6">
    <source>
        <dbReference type="ARBA" id="ARBA00023136"/>
    </source>
</evidence>
<dbReference type="PANTHER" id="PTHR23513:SF9">
    <property type="entry name" value="ENTEROBACTIN EXPORTER ENTS"/>
    <property type="match status" value="1"/>
</dbReference>
<comment type="subcellular location">
    <subcellularLocation>
        <location evidence="1">Cell membrane</location>
        <topology evidence="1">Multi-pass membrane protein</topology>
    </subcellularLocation>
</comment>
<keyword evidence="10" id="KW-1185">Reference proteome</keyword>
<gene>
    <name evidence="9" type="ORF">JK634_02785</name>
</gene>
<dbReference type="GO" id="GO:0005886">
    <property type="term" value="C:plasma membrane"/>
    <property type="evidence" value="ECO:0007669"/>
    <property type="project" value="UniProtKB-SubCell"/>
</dbReference>
<evidence type="ECO:0000313" key="9">
    <source>
        <dbReference type="EMBL" id="MBL4930717.1"/>
    </source>
</evidence>
<evidence type="ECO:0000256" key="4">
    <source>
        <dbReference type="ARBA" id="ARBA00022692"/>
    </source>
</evidence>
<dbReference type="CDD" id="cd06173">
    <property type="entry name" value="MFS_MefA_like"/>
    <property type="match status" value="1"/>
</dbReference>
<keyword evidence="6 7" id="KW-0472">Membrane</keyword>
<keyword evidence="3" id="KW-1003">Cell membrane</keyword>
<evidence type="ECO:0000256" key="5">
    <source>
        <dbReference type="ARBA" id="ARBA00022989"/>
    </source>
</evidence>
<feature type="domain" description="Major facilitator superfamily (MFS) profile" evidence="8">
    <location>
        <begin position="14"/>
        <end position="398"/>
    </location>
</feature>
<keyword evidence="4 7" id="KW-0812">Transmembrane</keyword>
<evidence type="ECO:0000256" key="7">
    <source>
        <dbReference type="SAM" id="Phobius"/>
    </source>
</evidence>
<sequence>MTSVNTSQLLENRSLAFLLFARIIGAFSVQMVTIAVGWQIYSITDSAFYLGLVGLVEFVPMFLLTIVVGYVADRFNRKIIICLCKSLEGIAVLFLAFASYKGIITKEIILVTVSILGIVNAFQGPPMQSMLPNIVSKESFPRAAALLASAFQFATIMGPAVGGILYSLGANVVYTIAGVLSLCTSFLISLITLRKQQEKADAATIKTLFAGISFIKSKPIILGAISLDLFAVLFGGATAVLPVFASKILMVGPIGLGVMRSAPAVGALLMSIVLARRPLKRRVGHIMFTAVIFFGIATILFSLSKSFVLSLAFLFVLGASDVISVVIRSTLVQLETPDNMRGRVSSVNQMFIGTSNQLGEFESGLTTAWFGPVNAVLIGGIGTIVVVLLWIKLFPKLWSVDKLENS</sequence>
<dbReference type="Gene3D" id="1.20.1250.20">
    <property type="entry name" value="MFS general substrate transporter like domains"/>
    <property type="match status" value="1"/>
</dbReference>
<dbReference type="PROSITE" id="PS50850">
    <property type="entry name" value="MFS"/>
    <property type="match status" value="1"/>
</dbReference>
<dbReference type="EMBL" id="JAESWA010000015">
    <property type="protein sequence ID" value="MBL4930717.1"/>
    <property type="molecule type" value="Genomic_DNA"/>
</dbReference>
<name>A0A937K2J6_9CLOT</name>
<accession>A0A937K2J6</accession>
<feature type="transmembrane region" description="Helical" evidence="7">
    <location>
        <begin position="172"/>
        <end position="193"/>
    </location>
</feature>
<dbReference type="AlphaFoldDB" id="A0A937K2J6"/>
<evidence type="ECO:0000259" key="8">
    <source>
        <dbReference type="PROSITE" id="PS50850"/>
    </source>
</evidence>
<feature type="transmembrane region" description="Helical" evidence="7">
    <location>
        <begin position="15"/>
        <end position="41"/>
    </location>
</feature>
<dbReference type="GO" id="GO:0022857">
    <property type="term" value="F:transmembrane transporter activity"/>
    <property type="evidence" value="ECO:0007669"/>
    <property type="project" value="InterPro"/>
</dbReference>
<keyword evidence="5 7" id="KW-1133">Transmembrane helix</keyword>
<protein>
    <submittedName>
        <fullName evidence="9">MFS transporter</fullName>
    </submittedName>
</protein>
<evidence type="ECO:0000256" key="2">
    <source>
        <dbReference type="ARBA" id="ARBA00022448"/>
    </source>
</evidence>
<dbReference type="InterPro" id="IPR020846">
    <property type="entry name" value="MFS_dom"/>
</dbReference>
<feature type="transmembrane region" description="Helical" evidence="7">
    <location>
        <begin position="47"/>
        <end position="72"/>
    </location>
</feature>
<feature type="transmembrane region" description="Helical" evidence="7">
    <location>
        <begin position="103"/>
        <end position="122"/>
    </location>
</feature>
<dbReference type="PANTHER" id="PTHR23513">
    <property type="entry name" value="INTEGRAL MEMBRANE EFFLUX PROTEIN-RELATED"/>
    <property type="match status" value="1"/>
</dbReference>
<dbReference type="Proteomes" id="UP000623681">
    <property type="component" value="Unassembled WGS sequence"/>
</dbReference>
<reference evidence="9" key="1">
    <citation type="submission" date="2021-01" db="EMBL/GenBank/DDBJ databases">
        <title>Genome public.</title>
        <authorList>
            <person name="Liu C."/>
            <person name="Sun Q."/>
        </authorList>
    </citation>
    <scope>NUCLEOTIDE SEQUENCE</scope>
    <source>
        <strain evidence="9">YIM B02565</strain>
    </source>
</reference>
<feature type="transmembrane region" description="Helical" evidence="7">
    <location>
        <begin position="79"/>
        <end position="97"/>
    </location>
</feature>
<evidence type="ECO:0000256" key="3">
    <source>
        <dbReference type="ARBA" id="ARBA00022475"/>
    </source>
</evidence>
<dbReference type="Pfam" id="PF05977">
    <property type="entry name" value="MFS_3"/>
    <property type="match status" value="1"/>
</dbReference>
<feature type="transmembrane region" description="Helical" evidence="7">
    <location>
        <begin position="309"/>
        <end position="331"/>
    </location>
</feature>
<organism evidence="9 10">
    <name type="scientific">Clostridium paridis</name>
    <dbReference type="NCBI Taxonomy" id="2803863"/>
    <lineage>
        <taxon>Bacteria</taxon>
        <taxon>Bacillati</taxon>
        <taxon>Bacillota</taxon>
        <taxon>Clostridia</taxon>
        <taxon>Eubacteriales</taxon>
        <taxon>Clostridiaceae</taxon>
        <taxon>Clostridium</taxon>
    </lineage>
</organism>